<reference evidence="1 2" key="1">
    <citation type="submission" date="2019-02" db="EMBL/GenBank/DDBJ databases">
        <title>Spindle-shaped viruses infect a marine ammonia-oxidizing thaumarchaeon.</title>
        <authorList>
            <person name="Kim J.-G."/>
            <person name="Kim S.-J."/>
            <person name="Rhee S.-K."/>
        </authorList>
    </citation>
    <scope>NUCLEOTIDE SEQUENCE [LARGE SCALE GENOMIC DNA]</scope>
    <source>
        <strain evidence="1">NSV4</strain>
    </source>
</reference>
<protein>
    <submittedName>
        <fullName evidence="1">Uncharacterized protein</fullName>
    </submittedName>
</protein>
<accession>A0A514K359</accession>
<name>A0A514K359_9VIRU</name>
<dbReference type="Proteomes" id="UP000320887">
    <property type="component" value="Segment"/>
</dbReference>
<dbReference type="EMBL" id="MK570056">
    <property type="protein sequence ID" value="QDI74067.1"/>
    <property type="molecule type" value="Genomic_DNA"/>
</dbReference>
<proteinExistence type="predicted"/>
<evidence type="ECO:0000313" key="1">
    <source>
        <dbReference type="EMBL" id="QDI74067.1"/>
    </source>
</evidence>
<evidence type="ECO:0000313" key="2">
    <source>
        <dbReference type="Proteomes" id="UP000320887"/>
    </source>
</evidence>
<organism evidence="1 2">
    <name type="scientific">Nitrosopumilus spindle-shaped virus</name>
    <dbReference type="NCBI Taxonomy" id="2508184"/>
    <lineage>
        <taxon>Viruses</taxon>
        <taxon>Viruses incertae sedis</taxon>
        <taxon>Thaspiviridae</taxon>
        <taxon>Nitmarvirus</taxon>
        <taxon>Nitmarvirus maris</taxon>
        <taxon>Nitmarvirus NSV1</taxon>
    </lineage>
</organism>
<sequence>MRTSSLRIKTFPEYKEFEKFCDLNNIRTNQYLKYILRMIVLHEDVRAYGYEHNTKPFKSLNDLEK</sequence>